<reference evidence="2 3" key="1">
    <citation type="submission" date="2021-04" db="EMBL/GenBank/DDBJ databases">
        <title>Complete genome sequence of Stygiolobus sp. KN-1.</title>
        <authorList>
            <person name="Nakamura K."/>
            <person name="Sakai H."/>
            <person name="Kurosawa N."/>
        </authorList>
    </citation>
    <scope>NUCLEOTIDE SEQUENCE [LARGE SCALE GENOMIC DNA]</scope>
    <source>
        <strain evidence="2 3">KN-1</strain>
    </source>
</reference>
<sequence length="131" mass="14683">MNWGKIFGLIGAIILILIFFNNLRIELHYAVLQVSYFESFKNLNVSIINANASDIVVKVTNPLNVPVTICNITGKYLAFYRPVIVPPLSEKNITIGITNYTALFSSISNKNEEIIVKLRIENTTIKAVNII</sequence>
<evidence type="ECO:0000313" key="2">
    <source>
        <dbReference type="EMBL" id="BCU71454.1"/>
    </source>
</evidence>
<evidence type="ECO:0000313" key="3">
    <source>
        <dbReference type="Proteomes" id="UP000825123"/>
    </source>
</evidence>
<organism evidence="2 3">
    <name type="scientific">Stygiolobus caldivivus</name>
    <dbReference type="NCBI Taxonomy" id="2824673"/>
    <lineage>
        <taxon>Archaea</taxon>
        <taxon>Thermoproteota</taxon>
        <taxon>Thermoprotei</taxon>
        <taxon>Sulfolobales</taxon>
        <taxon>Sulfolobaceae</taxon>
        <taxon>Stygiolobus</taxon>
    </lineage>
</organism>
<accession>A0A8D5UA53</accession>
<dbReference type="Proteomes" id="UP000825123">
    <property type="component" value="Chromosome"/>
</dbReference>
<keyword evidence="1" id="KW-1133">Transmembrane helix</keyword>
<name>A0A8D5UA53_9CREN</name>
<dbReference type="GeneID" id="66164474"/>
<feature type="transmembrane region" description="Helical" evidence="1">
    <location>
        <begin position="6"/>
        <end position="23"/>
    </location>
</feature>
<dbReference type="RefSeq" id="WP_221288208.1">
    <property type="nucleotide sequence ID" value="NZ_AP024597.1"/>
</dbReference>
<dbReference type="AlphaFoldDB" id="A0A8D5UA53"/>
<keyword evidence="3" id="KW-1185">Reference proteome</keyword>
<keyword evidence="1" id="KW-0812">Transmembrane</keyword>
<protein>
    <submittedName>
        <fullName evidence="2">Uncharacterized protein</fullName>
    </submittedName>
</protein>
<evidence type="ECO:0000256" key="1">
    <source>
        <dbReference type="SAM" id="Phobius"/>
    </source>
</evidence>
<gene>
    <name evidence="2" type="ORF">KN1_27510</name>
</gene>
<keyword evidence="1" id="KW-0472">Membrane</keyword>
<proteinExistence type="predicted"/>
<dbReference type="EMBL" id="AP024597">
    <property type="protein sequence ID" value="BCU71454.1"/>
    <property type="molecule type" value="Genomic_DNA"/>
</dbReference>
<dbReference type="KEGG" id="csty:KN1_27510"/>